<dbReference type="Proteomes" id="UP001175226">
    <property type="component" value="Unassembled WGS sequence"/>
</dbReference>
<keyword evidence="1" id="KW-0812">Transmembrane</keyword>
<dbReference type="EMBL" id="JAUEPT010000160">
    <property type="protein sequence ID" value="KAK0430243.1"/>
    <property type="molecule type" value="Genomic_DNA"/>
</dbReference>
<accession>A0AA39IWJ2</accession>
<keyword evidence="3" id="KW-1185">Reference proteome</keyword>
<gene>
    <name evidence="2" type="ORF">EV421DRAFT_1744283</name>
</gene>
<evidence type="ECO:0000313" key="3">
    <source>
        <dbReference type="Proteomes" id="UP001175226"/>
    </source>
</evidence>
<dbReference type="AlphaFoldDB" id="A0AA39IWJ2"/>
<protein>
    <submittedName>
        <fullName evidence="2">Uncharacterized protein</fullName>
    </submittedName>
</protein>
<evidence type="ECO:0000256" key="1">
    <source>
        <dbReference type="SAM" id="Phobius"/>
    </source>
</evidence>
<keyword evidence="1" id="KW-0472">Membrane</keyword>
<feature type="transmembrane region" description="Helical" evidence="1">
    <location>
        <begin position="189"/>
        <end position="209"/>
    </location>
</feature>
<evidence type="ECO:0000313" key="2">
    <source>
        <dbReference type="EMBL" id="KAK0430243.1"/>
    </source>
</evidence>
<sequence length="289" mass="32717">MGVGLAWARTGPWTDDPESPNVTVNLLKFGYVLAGPYCTECGYQKSTVAIQSDGVINDNLPIYKAQSQGLWFDCKKSEILDELVTDPLAVAGHVIPLTYKYSKLSRGASATRTFLYPPAAIAPALEKNSSVSAFQSAEMNLHDVVLDPRNIILDLDRIILEVRKFKVTLALEFQDHVVAFGFYDNNTSVWFIPLTFLEVSTLFQVYWYAAEEYTPKHWSYVPYVRRGNPRELFDVNDYVAGFDENTLSTKPYVLVDPLTYYDGFLATIVWFIAILCRQKQAKVKVPQRI</sequence>
<keyword evidence="1" id="KW-1133">Transmembrane helix</keyword>
<comment type="caution">
    <text evidence="2">The sequence shown here is derived from an EMBL/GenBank/DDBJ whole genome shotgun (WGS) entry which is preliminary data.</text>
</comment>
<reference evidence="2" key="1">
    <citation type="submission" date="2023-06" db="EMBL/GenBank/DDBJ databases">
        <authorList>
            <consortium name="Lawrence Berkeley National Laboratory"/>
            <person name="Ahrendt S."/>
            <person name="Sahu N."/>
            <person name="Indic B."/>
            <person name="Wong-Bajracharya J."/>
            <person name="Merenyi Z."/>
            <person name="Ke H.-M."/>
            <person name="Monk M."/>
            <person name="Kocsube S."/>
            <person name="Drula E."/>
            <person name="Lipzen A."/>
            <person name="Balint B."/>
            <person name="Henrissat B."/>
            <person name="Andreopoulos B."/>
            <person name="Martin F.M."/>
            <person name="Harder C.B."/>
            <person name="Rigling D."/>
            <person name="Ford K.L."/>
            <person name="Foster G.D."/>
            <person name="Pangilinan J."/>
            <person name="Papanicolaou A."/>
            <person name="Barry K."/>
            <person name="LaButti K."/>
            <person name="Viragh M."/>
            <person name="Koriabine M."/>
            <person name="Yan M."/>
            <person name="Riley R."/>
            <person name="Champramary S."/>
            <person name="Plett K.L."/>
            <person name="Tsai I.J."/>
            <person name="Slot J."/>
            <person name="Sipos G."/>
            <person name="Plett J."/>
            <person name="Nagy L.G."/>
            <person name="Grigoriev I.V."/>
        </authorList>
    </citation>
    <scope>NUCLEOTIDE SEQUENCE</scope>
    <source>
        <strain evidence="2">FPL87.14</strain>
    </source>
</reference>
<feature type="transmembrane region" description="Helical" evidence="1">
    <location>
        <begin position="258"/>
        <end position="276"/>
    </location>
</feature>
<name>A0AA39IWJ2_9AGAR</name>
<organism evidence="2 3">
    <name type="scientific">Armillaria borealis</name>
    <dbReference type="NCBI Taxonomy" id="47425"/>
    <lineage>
        <taxon>Eukaryota</taxon>
        <taxon>Fungi</taxon>
        <taxon>Dikarya</taxon>
        <taxon>Basidiomycota</taxon>
        <taxon>Agaricomycotina</taxon>
        <taxon>Agaricomycetes</taxon>
        <taxon>Agaricomycetidae</taxon>
        <taxon>Agaricales</taxon>
        <taxon>Marasmiineae</taxon>
        <taxon>Physalacriaceae</taxon>
        <taxon>Armillaria</taxon>
    </lineage>
</organism>
<proteinExistence type="predicted"/>